<accession>A0A2M8LE59</accession>
<evidence type="ECO:0000313" key="12">
    <source>
        <dbReference type="EMBL" id="PJE75730.1"/>
    </source>
</evidence>
<feature type="transmembrane region" description="Helical" evidence="10">
    <location>
        <begin position="136"/>
        <end position="165"/>
    </location>
</feature>
<comment type="caution">
    <text evidence="12">The sequence shown here is derived from an EMBL/GenBank/DDBJ whole genome shotgun (WGS) entry which is preliminary data.</text>
</comment>
<keyword evidence="8" id="KW-0143">Chaperone</keyword>
<dbReference type="GO" id="GO:0051205">
    <property type="term" value="P:protein insertion into membrane"/>
    <property type="evidence" value="ECO:0007669"/>
    <property type="project" value="TreeGrafter"/>
</dbReference>
<dbReference type="PANTHER" id="PTHR12428:SF65">
    <property type="entry name" value="CYTOCHROME C OXIDASE ASSEMBLY PROTEIN COX18, MITOCHONDRIAL"/>
    <property type="match status" value="1"/>
</dbReference>
<feature type="domain" description="Membrane insertase YidC/Oxa/ALB C-terminal" evidence="11">
    <location>
        <begin position="30"/>
        <end position="232"/>
    </location>
</feature>
<dbReference type="Pfam" id="PF02096">
    <property type="entry name" value="60KD_IMP"/>
    <property type="match status" value="1"/>
</dbReference>
<name>A0A2M8LE59_9BACT</name>
<dbReference type="InterPro" id="IPR028055">
    <property type="entry name" value="YidC/Oxa/ALB_C"/>
</dbReference>
<evidence type="ECO:0000256" key="8">
    <source>
        <dbReference type="ARBA" id="ARBA00023186"/>
    </source>
</evidence>
<comment type="similarity">
    <text evidence="9">Belongs to the OXA1/ALB3/YidC family.</text>
</comment>
<evidence type="ECO:0000256" key="2">
    <source>
        <dbReference type="ARBA" id="ARBA00022448"/>
    </source>
</evidence>
<evidence type="ECO:0000256" key="5">
    <source>
        <dbReference type="ARBA" id="ARBA00022927"/>
    </source>
</evidence>
<proteinExistence type="inferred from homology"/>
<keyword evidence="7 10" id="KW-0472">Membrane</keyword>
<evidence type="ECO:0000256" key="9">
    <source>
        <dbReference type="RuleBase" id="RU003945"/>
    </source>
</evidence>
<keyword evidence="5" id="KW-0653">Protein transport</keyword>
<dbReference type="GO" id="GO:0015031">
    <property type="term" value="P:protein transport"/>
    <property type="evidence" value="ECO:0007669"/>
    <property type="project" value="UniProtKB-KW"/>
</dbReference>
<evidence type="ECO:0000256" key="1">
    <source>
        <dbReference type="ARBA" id="ARBA00004651"/>
    </source>
</evidence>
<gene>
    <name evidence="12" type="ORF">COV04_03115</name>
</gene>
<evidence type="ECO:0000256" key="7">
    <source>
        <dbReference type="ARBA" id="ARBA00023136"/>
    </source>
</evidence>
<reference evidence="12 13" key="1">
    <citation type="submission" date="2017-09" db="EMBL/GenBank/DDBJ databases">
        <title>Depth-based differentiation of microbial function through sediment-hosted aquifers and enrichment of novel symbionts in the deep terrestrial subsurface.</title>
        <authorList>
            <person name="Probst A.J."/>
            <person name="Ladd B."/>
            <person name="Jarett J.K."/>
            <person name="Geller-Mcgrath D.E."/>
            <person name="Sieber C.M."/>
            <person name="Emerson J.B."/>
            <person name="Anantharaman K."/>
            <person name="Thomas B.C."/>
            <person name="Malmstrom R."/>
            <person name="Stieglmeier M."/>
            <person name="Klingl A."/>
            <person name="Woyke T."/>
            <person name="Ryan C.M."/>
            <person name="Banfield J.F."/>
        </authorList>
    </citation>
    <scope>NUCLEOTIDE SEQUENCE [LARGE SCALE GENOMIC DNA]</scope>
    <source>
        <strain evidence="12">CG10_big_fil_rev_8_21_14_0_10_48_11</strain>
    </source>
</reference>
<evidence type="ECO:0000259" key="11">
    <source>
        <dbReference type="Pfam" id="PF02096"/>
    </source>
</evidence>
<comment type="subcellular location">
    <subcellularLocation>
        <location evidence="1">Cell membrane</location>
        <topology evidence="1">Multi-pass membrane protein</topology>
    </subcellularLocation>
    <subcellularLocation>
        <location evidence="9">Membrane</location>
        <topology evidence="9">Multi-pass membrane protein</topology>
    </subcellularLocation>
</comment>
<dbReference type="Proteomes" id="UP000231152">
    <property type="component" value="Unassembled WGS sequence"/>
</dbReference>
<keyword evidence="2" id="KW-0813">Transport</keyword>
<dbReference type="PANTHER" id="PTHR12428">
    <property type="entry name" value="OXA1"/>
    <property type="match status" value="1"/>
</dbReference>
<dbReference type="InterPro" id="IPR001708">
    <property type="entry name" value="YidC/ALB3/OXA1/COX18"/>
</dbReference>
<sequence length="255" mass="28747">MFALYNTFFYQPIFNLLVFLYNVLPGSDLGIAIVLLTIAIRLVLYPLSLKSIRAQKGLQELQPKLDAIKKQYVGKREKQAEETMKLYREEKINPLSSCLPLLLQLPFLLALFHALRNVTDPTSLDTLYSFVARPEAINAVGFFGLLNLNAPSAVIAILAGAAQFWQGHMLTRHRPKVKDKGAKDEDFSAILNQQMTYVMPIATIAIAWRFPSGVGIYWFLSTFLLALQQWYLFHKKKKPLNSNEDSTPPAITAAS</sequence>
<feature type="transmembrane region" description="Helical" evidence="10">
    <location>
        <begin position="30"/>
        <end position="49"/>
    </location>
</feature>
<evidence type="ECO:0000256" key="4">
    <source>
        <dbReference type="ARBA" id="ARBA00022692"/>
    </source>
</evidence>
<dbReference type="GO" id="GO:0005886">
    <property type="term" value="C:plasma membrane"/>
    <property type="evidence" value="ECO:0007669"/>
    <property type="project" value="UniProtKB-SubCell"/>
</dbReference>
<keyword evidence="6 10" id="KW-1133">Transmembrane helix</keyword>
<keyword evidence="3" id="KW-1003">Cell membrane</keyword>
<evidence type="ECO:0000256" key="10">
    <source>
        <dbReference type="SAM" id="Phobius"/>
    </source>
</evidence>
<dbReference type="NCBIfam" id="TIGR03592">
    <property type="entry name" value="yidC_oxa1_cterm"/>
    <property type="match status" value="1"/>
</dbReference>
<protein>
    <recommendedName>
        <fullName evidence="11">Membrane insertase YidC/Oxa/ALB C-terminal domain-containing protein</fullName>
    </recommendedName>
</protein>
<organism evidence="12 13">
    <name type="scientific">Candidatus Uhrbacteria bacterium CG10_big_fil_rev_8_21_14_0_10_48_11</name>
    <dbReference type="NCBI Taxonomy" id="1975037"/>
    <lineage>
        <taxon>Bacteria</taxon>
        <taxon>Candidatus Uhriibacteriota</taxon>
    </lineage>
</organism>
<dbReference type="GO" id="GO:0032977">
    <property type="term" value="F:membrane insertase activity"/>
    <property type="evidence" value="ECO:0007669"/>
    <property type="project" value="InterPro"/>
</dbReference>
<dbReference type="EMBL" id="PFET01000010">
    <property type="protein sequence ID" value="PJE75730.1"/>
    <property type="molecule type" value="Genomic_DNA"/>
</dbReference>
<evidence type="ECO:0000256" key="3">
    <source>
        <dbReference type="ARBA" id="ARBA00022475"/>
    </source>
</evidence>
<evidence type="ECO:0000256" key="6">
    <source>
        <dbReference type="ARBA" id="ARBA00022989"/>
    </source>
</evidence>
<feature type="transmembrane region" description="Helical" evidence="10">
    <location>
        <begin position="214"/>
        <end position="233"/>
    </location>
</feature>
<keyword evidence="4 9" id="KW-0812">Transmembrane</keyword>
<evidence type="ECO:0000313" key="13">
    <source>
        <dbReference type="Proteomes" id="UP000231152"/>
    </source>
</evidence>
<dbReference type="CDD" id="cd20070">
    <property type="entry name" value="5TM_YidC_Alb3"/>
    <property type="match status" value="1"/>
</dbReference>
<dbReference type="AlphaFoldDB" id="A0A2M8LE59"/>
<dbReference type="InterPro" id="IPR047196">
    <property type="entry name" value="YidC_ALB_C"/>
</dbReference>